<sequence length="77" mass="8700">MVQLKVLPVFLCVMGLYYCSYMEKSEIIFRHSTSLQVKGCDSPAVFFMTLGFGAVSVILLTVLIFIILKHRKTHTGQ</sequence>
<evidence type="ECO:0000256" key="1">
    <source>
        <dbReference type="SAM" id="Phobius"/>
    </source>
</evidence>
<gene>
    <name evidence="2" type="ORF">DAT39_018354</name>
</gene>
<dbReference type="EMBL" id="QNUK01000540">
    <property type="protein sequence ID" value="KAF5891942.1"/>
    <property type="molecule type" value="Genomic_DNA"/>
</dbReference>
<evidence type="ECO:0000313" key="3">
    <source>
        <dbReference type="Proteomes" id="UP000727407"/>
    </source>
</evidence>
<keyword evidence="1" id="KW-1133">Transmembrane helix</keyword>
<feature type="transmembrane region" description="Helical" evidence="1">
    <location>
        <begin position="44"/>
        <end position="68"/>
    </location>
</feature>
<name>A0A8J4U3G7_CLAMG</name>
<dbReference type="Proteomes" id="UP000727407">
    <property type="component" value="Unassembled WGS sequence"/>
</dbReference>
<keyword evidence="3" id="KW-1185">Reference proteome</keyword>
<keyword evidence="1" id="KW-0812">Transmembrane</keyword>
<proteinExistence type="predicted"/>
<dbReference type="AlphaFoldDB" id="A0A8J4U3G7"/>
<feature type="transmembrane region" description="Helical" evidence="1">
    <location>
        <begin position="6"/>
        <end position="23"/>
    </location>
</feature>
<keyword evidence="1" id="KW-0472">Membrane</keyword>
<reference evidence="2" key="1">
    <citation type="submission" date="2020-07" db="EMBL/GenBank/DDBJ databases">
        <title>Clarias magur genome sequencing, assembly and annotation.</title>
        <authorList>
            <person name="Kushwaha B."/>
            <person name="Kumar R."/>
            <person name="Das P."/>
            <person name="Joshi C.G."/>
            <person name="Kumar D."/>
            <person name="Nagpure N.S."/>
            <person name="Pandey M."/>
            <person name="Agarwal S."/>
            <person name="Srivastava S."/>
            <person name="Singh M."/>
            <person name="Sahoo L."/>
            <person name="Jayasankar P."/>
            <person name="Meher P.K."/>
            <person name="Koringa P.G."/>
            <person name="Iquebal M.A."/>
            <person name="Das S.P."/>
            <person name="Bit A."/>
            <person name="Patnaik S."/>
            <person name="Patel N."/>
            <person name="Shah T.M."/>
            <person name="Hinsu A."/>
            <person name="Jena J.K."/>
        </authorList>
    </citation>
    <scope>NUCLEOTIDE SEQUENCE</scope>
    <source>
        <strain evidence="2">CIFAMagur01</strain>
        <tissue evidence="2">Testis</tissue>
    </source>
</reference>
<accession>A0A8J4U3G7</accession>
<organism evidence="2 3">
    <name type="scientific">Clarias magur</name>
    <name type="common">Asian catfish</name>
    <name type="synonym">Macropteronotus magur</name>
    <dbReference type="NCBI Taxonomy" id="1594786"/>
    <lineage>
        <taxon>Eukaryota</taxon>
        <taxon>Metazoa</taxon>
        <taxon>Chordata</taxon>
        <taxon>Craniata</taxon>
        <taxon>Vertebrata</taxon>
        <taxon>Euteleostomi</taxon>
        <taxon>Actinopterygii</taxon>
        <taxon>Neopterygii</taxon>
        <taxon>Teleostei</taxon>
        <taxon>Ostariophysi</taxon>
        <taxon>Siluriformes</taxon>
        <taxon>Clariidae</taxon>
        <taxon>Clarias</taxon>
    </lineage>
</organism>
<comment type="caution">
    <text evidence="2">The sequence shown here is derived from an EMBL/GenBank/DDBJ whole genome shotgun (WGS) entry which is preliminary data.</text>
</comment>
<evidence type="ECO:0000313" key="2">
    <source>
        <dbReference type="EMBL" id="KAF5891942.1"/>
    </source>
</evidence>
<protein>
    <submittedName>
        <fullName evidence="2">Ig kappa chain V19-17-like</fullName>
    </submittedName>
</protein>